<feature type="region of interest" description="Disordered" evidence="1">
    <location>
        <begin position="442"/>
        <end position="461"/>
    </location>
</feature>
<evidence type="ECO:0000313" key="3">
    <source>
        <dbReference type="EMBL" id="KAF2083898.1"/>
    </source>
</evidence>
<comment type="caution">
    <text evidence="3">The sequence shown here is derived from an EMBL/GenBank/DDBJ whole genome shotgun (WGS) entry which is preliminary data.</text>
</comment>
<feature type="domain" description="C2" evidence="2">
    <location>
        <begin position="11"/>
        <end position="133"/>
    </location>
</feature>
<dbReference type="InterPro" id="IPR035892">
    <property type="entry name" value="C2_domain_sf"/>
</dbReference>
<feature type="region of interest" description="Disordered" evidence="1">
    <location>
        <begin position="618"/>
        <end position="690"/>
    </location>
</feature>
<feature type="compositionally biased region" description="Polar residues" evidence="1">
    <location>
        <begin position="676"/>
        <end position="687"/>
    </location>
</feature>
<feature type="compositionally biased region" description="Polar residues" evidence="1">
    <location>
        <begin position="244"/>
        <end position="255"/>
    </location>
</feature>
<evidence type="ECO:0000256" key="1">
    <source>
        <dbReference type="SAM" id="MobiDB-lite"/>
    </source>
</evidence>
<feature type="compositionally biased region" description="Polar residues" evidence="1">
    <location>
        <begin position="542"/>
        <end position="562"/>
    </location>
</feature>
<dbReference type="Gene3D" id="2.60.40.150">
    <property type="entry name" value="C2 domain"/>
    <property type="match status" value="1"/>
</dbReference>
<dbReference type="InterPro" id="IPR052981">
    <property type="entry name" value="Ingression_C2_domain"/>
</dbReference>
<feature type="compositionally biased region" description="Low complexity" evidence="1">
    <location>
        <begin position="568"/>
        <end position="579"/>
    </location>
</feature>
<dbReference type="AlphaFoldDB" id="A0A9P4HNQ2"/>
<gene>
    <name evidence="3" type="ORF">K490DRAFT_69332</name>
</gene>
<feature type="compositionally biased region" description="Basic and acidic residues" evidence="1">
    <location>
        <begin position="649"/>
        <end position="660"/>
    </location>
</feature>
<evidence type="ECO:0000259" key="2">
    <source>
        <dbReference type="PROSITE" id="PS50004"/>
    </source>
</evidence>
<name>A0A9P4HNQ2_9PEZI</name>
<protein>
    <recommendedName>
        <fullName evidence="2">C2 domain-containing protein</fullName>
    </recommendedName>
</protein>
<feature type="compositionally biased region" description="Polar residues" evidence="1">
    <location>
        <begin position="475"/>
        <end position="485"/>
    </location>
</feature>
<organism evidence="3 4">
    <name type="scientific">Saccharata proteae CBS 121410</name>
    <dbReference type="NCBI Taxonomy" id="1314787"/>
    <lineage>
        <taxon>Eukaryota</taxon>
        <taxon>Fungi</taxon>
        <taxon>Dikarya</taxon>
        <taxon>Ascomycota</taxon>
        <taxon>Pezizomycotina</taxon>
        <taxon>Dothideomycetes</taxon>
        <taxon>Dothideomycetes incertae sedis</taxon>
        <taxon>Botryosphaeriales</taxon>
        <taxon>Saccharataceae</taxon>
        <taxon>Saccharata</taxon>
    </lineage>
</organism>
<feature type="compositionally biased region" description="Basic and acidic residues" evidence="1">
    <location>
        <begin position="166"/>
        <end position="177"/>
    </location>
</feature>
<dbReference type="CDD" id="cd08681">
    <property type="entry name" value="C2_fungal_Inn1p-like"/>
    <property type="match status" value="1"/>
</dbReference>
<dbReference type="Pfam" id="PF00168">
    <property type="entry name" value="C2"/>
    <property type="match status" value="1"/>
</dbReference>
<dbReference type="EMBL" id="ML978752">
    <property type="protein sequence ID" value="KAF2083898.1"/>
    <property type="molecule type" value="Genomic_DNA"/>
</dbReference>
<dbReference type="PANTHER" id="PTHR47052">
    <property type="entry name" value="CONSERVED SERINE PROLINE-RICH PROTEIN (AFU_ORTHOLOGUE AFUA_2G01790)"/>
    <property type="match status" value="1"/>
</dbReference>
<dbReference type="PANTHER" id="PTHR47052:SF3">
    <property type="entry name" value="INGRESSION PROTEIN 1"/>
    <property type="match status" value="1"/>
</dbReference>
<sequence>MATKLAKPGAISGMPHTSGIYSDMTVDGPVIGTLVMVVDRAKNLPNRKTMGKQDPYCAARLAKEAKKTETDKRGGQTPRWDQELRFTVRDSPDYYQLKVSIFNDDKKTDLIGEAWVSLEAVVVPGGGQSDTWHNLNCKGKYAGEIRLELTYYDTRPQDQVEPPAEAARRDSGRHMSGDVHGSLGGPRDLTPVKRRPLPNGPASASPSPAMMPDPRAVPIPERGPRSYHTPPHSRQLRSRRSIDRTSSYAYSQEALTQPEPEDMGYAQPYAVQPPSGHGRHRSMAPQQNHFGTPTAPGRRPQSYMDLPHSHSAPVIPSYNSMPEDYPPEIEFHNAYVPYGAAYRTPISAMQPTVEDEDDAPPPPPPVHRSSAPSAVPTAAPHPVEMPDTFMAMDGSPHMYGYQTHDDYPQERRYTAAHPMDLSRRPLSRGDPYGIPAPLVPGAGSRGAAQQHRMSVSGYPSSNTYATAGAYDYSSRQYSPGQQYHTPPNYPPSRPHQLYHHESAPVYPTSRPYQTQDAAPMIKPRAVSPARPTVDTRLPRMPNRSTPTRKSVSPRPTTASSNGSHHHLPSSTPFSPDDFSAFNPRASSIHSGASSNPHSPYISSVRPADGLQQRDLDLHPRDEQGNILHQDGRKVDPSDHLPVDSWAPEPEPKGKDRDRIRVTPIRASLTGARDPGSNASSRGFNSQGRGDRALRDAVSTTFGTPSPADGGHRQSHRLIVSTKAHHGHQSGSPYGGSPGSYAGQGAPPIPAKVPLGDGMGAEDLVALSEELKGIDLGPNEGGRGGRRARIRGRLGF</sequence>
<dbReference type="InterPro" id="IPR000008">
    <property type="entry name" value="C2_dom"/>
</dbReference>
<feature type="region of interest" description="Disordered" evidence="1">
    <location>
        <begin position="153"/>
        <end position="303"/>
    </location>
</feature>
<feature type="compositionally biased region" description="Polar residues" evidence="1">
    <location>
        <begin position="451"/>
        <end position="461"/>
    </location>
</feature>
<feature type="compositionally biased region" description="Polar residues" evidence="1">
    <location>
        <begin position="584"/>
        <end position="601"/>
    </location>
</feature>
<evidence type="ECO:0000313" key="4">
    <source>
        <dbReference type="Proteomes" id="UP000799776"/>
    </source>
</evidence>
<feature type="region of interest" description="Disordered" evidence="1">
    <location>
        <begin position="475"/>
        <end position="605"/>
    </location>
</feature>
<feature type="region of interest" description="Disordered" evidence="1">
    <location>
        <begin position="351"/>
        <end position="380"/>
    </location>
</feature>
<dbReference type="SMART" id="SM00239">
    <property type="entry name" value="C2"/>
    <property type="match status" value="1"/>
</dbReference>
<dbReference type="InterPro" id="IPR037791">
    <property type="entry name" value="C2_fungal_Inn1"/>
</dbReference>
<reference evidence="3" key="1">
    <citation type="journal article" date="2020" name="Stud. Mycol.">
        <title>101 Dothideomycetes genomes: a test case for predicting lifestyles and emergence of pathogens.</title>
        <authorList>
            <person name="Haridas S."/>
            <person name="Albert R."/>
            <person name="Binder M."/>
            <person name="Bloem J."/>
            <person name="Labutti K."/>
            <person name="Salamov A."/>
            <person name="Andreopoulos B."/>
            <person name="Baker S."/>
            <person name="Barry K."/>
            <person name="Bills G."/>
            <person name="Bluhm B."/>
            <person name="Cannon C."/>
            <person name="Castanera R."/>
            <person name="Culley D."/>
            <person name="Daum C."/>
            <person name="Ezra D."/>
            <person name="Gonzalez J."/>
            <person name="Henrissat B."/>
            <person name="Kuo A."/>
            <person name="Liang C."/>
            <person name="Lipzen A."/>
            <person name="Lutzoni F."/>
            <person name="Magnuson J."/>
            <person name="Mondo S."/>
            <person name="Nolan M."/>
            <person name="Ohm R."/>
            <person name="Pangilinan J."/>
            <person name="Park H.-J."/>
            <person name="Ramirez L."/>
            <person name="Alfaro M."/>
            <person name="Sun H."/>
            <person name="Tritt A."/>
            <person name="Yoshinaga Y."/>
            <person name="Zwiers L.-H."/>
            <person name="Turgeon B."/>
            <person name="Goodwin S."/>
            <person name="Spatafora J."/>
            <person name="Crous P."/>
            <person name="Grigoriev I."/>
        </authorList>
    </citation>
    <scope>NUCLEOTIDE SEQUENCE</scope>
    <source>
        <strain evidence="3">CBS 121410</strain>
    </source>
</reference>
<feature type="region of interest" description="Disordered" evidence="1">
    <location>
        <begin position="721"/>
        <end position="756"/>
    </location>
</feature>
<dbReference type="PROSITE" id="PS50004">
    <property type="entry name" value="C2"/>
    <property type="match status" value="1"/>
</dbReference>
<feature type="compositionally biased region" description="Low complexity" evidence="1">
    <location>
        <begin position="367"/>
        <end position="380"/>
    </location>
</feature>
<keyword evidence="4" id="KW-1185">Reference proteome</keyword>
<dbReference type="SUPFAM" id="SSF49562">
    <property type="entry name" value="C2 domain (Calcium/lipid-binding domain, CaLB)"/>
    <property type="match status" value="1"/>
</dbReference>
<proteinExistence type="predicted"/>
<feature type="compositionally biased region" description="Basic and acidic residues" evidence="1">
    <location>
        <begin position="618"/>
        <end position="641"/>
    </location>
</feature>
<dbReference type="OrthoDB" id="270970at2759"/>
<accession>A0A9P4HNQ2</accession>
<dbReference type="Proteomes" id="UP000799776">
    <property type="component" value="Unassembled WGS sequence"/>
</dbReference>